<dbReference type="AlphaFoldDB" id="A0AAE1BEG9"/>
<keyword evidence="2" id="KW-1185">Reference proteome</keyword>
<evidence type="ECO:0000313" key="2">
    <source>
        <dbReference type="Proteomes" id="UP001283361"/>
    </source>
</evidence>
<reference evidence="1" key="1">
    <citation type="journal article" date="2023" name="G3 (Bethesda)">
        <title>A reference genome for the long-term kleptoplast-retaining sea slug Elysia crispata morphotype clarki.</title>
        <authorList>
            <person name="Eastman K.E."/>
            <person name="Pendleton A.L."/>
            <person name="Shaikh M.A."/>
            <person name="Suttiyut T."/>
            <person name="Ogas R."/>
            <person name="Tomko P."/>
            <person name="Gavelis G."/>
            <person name="Widhalm J.R."/>
            <person name="Wisecaver J.H."/>
        </authorList>
    </citation>
    <scope>NUCLEOTIDE SEQUENCE</scope>
    <source>
        <strain evidence="1">ECLA1</strain>
    </source>
</reference>
<evidence type="ECO:0000313" key="1">
    <source>
        <dbReference type="EMBL" id="KAK3804409.1"/>
    </source>
</evidence>
<protein>
    <submittedName>
        <fullName evidence="1">Uncharacterized protein</fullName>
    </submittedName>
</protein>
<proteinExistence type="predicted"/>
<accession>A0AAE1BEG9</accession>
<dbReference type="EMBL" id="JAWDGP010000016">
    <property type="protein sequence ID" value="KAK3804409.1"/>
    <property type="molecule type" value="Genomic_DNA"/>
</dbReference>
<name>A0AAE1BEG9_9GAST</name>
<organism evidence="1 2">
    <name type="scientific">Elysia crispata</name>
    <name type="common">lettuce slug</name>
    <dbReference type="NCBI Taxonomy" id="231223"/>
    <lineage>
        <taxon>Eukaryota</taxon>
        <taxon>Metazoa</taxon>
        <taxon>Spiralia</taxon>
        <taxon>Lophotrochozoa</taxon>
        <taxon>Mollusca</taxon>
        <taxon>Gastropoda</taxon>
        <taxon>Heterobranchia</taxon>
        <taxon>Euthyneura</taxon>
        <taxon>Panpulmonata</taxon>
        <taxon>Sacoglossa</taxon>
        <taxon>Placobranchoidea</taxon>
        <taxon>Plakobranchidae</taxon>
        <taxon>Elysia</taxon>
    </lineage>
</organism>
<sequence length="79" mass="8801">MEDEDVGRVSSLNIRTLHCDASNHKVPMGRGDNPSVPQEISNLKPLVILFCSSFFLVRGSPVVTRAIEQFLPLMSLRSF</sequence>
<dbReference type="Proteomes" id="UP001283361">
    <property type="component" value="Unassembled WGS sequence"/>
</dbReference>
<comment type="caution">
    <text evidence="1">The sequence shown here is derived from an EMBL/GenBank/DDBJ whole genome shotgun (WGS) entry which is preliminary data.</text>
</comment>
<gene>
    <name evidence="1" type="ORF">RRG08_059379</name>
</gene>